<keyword evidence="2" id="KW-0677">Repeat</keyword>
<name>A0AAW1NZ96_9CHLO</name>
<feature type="region of interest" description="Disordered" evidence="4">
    <location>
        <begin position="357"/>
        <end position="376"/>
    </location>
</feature>
<organism evidence="5 6">
    <name type="scientific">Symbiochloris irregularis</name>
    <dbReference type="NCBI Taxonomy" id="706552"/>
    <lineage>
        <taxon>Eukaryota</taxon>
        <taxon>Viridiplantae</taxon>
        <taxon>Chlorophyta</taxon>
        <taxon>core chlorophytes</taxon>
        <taxon>Trebouxiophyceae</taxon>
        <taxon>Trebouxiales</taxon>
        <taxon>Trebouxiaceae</taxon>
        <taxon>Symbiochloris</taxon>
    </lineage>
</organism>
<reference evidence="5 6" key="1">
    <citation type="journal article" date="2024" name="Nat. Commun.">
        <title>Phylogenomics reveals the evolutionary origins of lichenization in chlorophyte algae.</title>
        <authorList>
            <person name="Puginier C."/>
            <person name="Libourel C."/>
            <person name="Otte J."/>
            <person name="Skaloud P."/>
            <person name="Haon M."/>
            <person name="Grisel S."/>
            <person name="Petersen M."/>
            <person name="Berrin J.G."/>
            <person name="Delaux P.M."/>
            <person name="Dal Grande F."/>
            <person name="Keller J."/>
        </authorList>
    </citation>
    <scope>NUCLEOTIDE SEQUENCE [LARGE SCALE GENOMIC DNA]</scope>
    <source>
        <strain evidence="5 6">SAG 2036</strain>
    </source>
</reference>
<dbReference type="EMBL" id="JALJOQ010000074">
    <property type="protein sequence ID" value="KAK9801933.1"/>
    <property type="molecule type" value="Genomic_DNA"/>
</dbReference>
<feature type="coiled-coil region" evidence="3">
    <location>
        <begin position="430"/>
        <end position="506"/>
    </location>
</feature>
<accession>A0AAW1NZ96</accession>
<protein>
    <submittedName>
        <fullName evidence="5">Uncharacterized protein</fullName>
    </submittedName>
</protein>
<evidence type="ECO:0000313" key="6">
    <source>
        <dbReference type="Proteomes" id="UP001465755"/>
    </source>
</evidence>
<dbReference type="Gene3D" id="2.120.10.80">
    <property type="entry name" value="Kelch-type beta propeller"/>
    <property type="match status" value="2"/>
</dbReference>
<evidence type="ECO:0000256" key="4">
    <source>
        <dbReference type="SAM" id="MobiDB-lite"/>
    </source>
</evidence>
<sequence length="738" mass="81184">MSSVTGHVAAWRQVTVPDDQASVLERAGFTATVVKSYLYIVGGMVKSEQRLNDTWKFDIQRKRFLRQLPDLPGERRAYHSATLTPDNKIWVIGGADDKLVFGDVFCLDTATDTWRTVDIRGRSNLLRRCAHGAALHPGDPDIILVFGGYAQPGGDGSPCQFHNDLLAVNIRRKHVDVLSPSGMLPEPRGWFAFATLGMFCFILCGRRFAEHGAANARNVIQGPSLVVIYDVASNSYIRPKQIGSISPRSGHQVAQVNDSLLVCGGATQSQNGVVRQDDLHALTFDHAAASVTWTQLLSPSAPNVKRPAGRAGHALKVVLQSSQRATLWQMGGYGNRANRDCSDIWALELTLSSSGASTSAAAAPAETRAGPSNWRTTKRARIELPAAPAAHPPGYVALPTRTSGAVAPVAAPVAAMAPPVPRPAAVDPRIAELQRQFEHLTESNAASDRRVVQLEADKERLSGTVARADQQWRQYAEQSQKDKNEIERLTSRLADEAVRNTQLKEAHKEMGMQLHTERAKVKQAEEAIQAAGVAHNQQLAEWRGAHDATLAERDRALAEQRQRLTAADTQLADMRDRLSHAQVTLARKEHDLEVAQQRFRECDLKLTEQKRAGEVAEATSREALAGERRALSAAREDAQRYCKQAEERQGHLRSLAIDLEDAKKQHKDLEARVVREAEDARQLRAQMTTVTADYARLKEQHDQLVQGAQSHVQNIGVYYRSLCASLNLPDGRMPGGRH</sequence>
<feature type="compositionally biased region" description="Low complexity" evidence="4">
    <location>
        <begin position="357"/>
        <end position="372"/>
    </location>
</feature>
<feature type="coiled-coil region" evidence="3">
    <location>
        <begin position="628"/>
        <end position="700"/>
    </location>
</feature>
<dbReference type="Pfam" id="PF24681">
    <property type="entry name" value="Kelch_KLHDC2_KLHL20_DRC7"/>
    <property type="match status" value="1"/>
</dbReference>
<dbReference type="AlphaFoldDB" id="A0AAW1NZ96"/>
<gene>
    <name evidence="5" type="ORF">WJX73_006976</name>
</gene>
<dbReference type="InterPro" id="IPR015915">
    <property type="entry name" value="Kelch-typ_b-propeller"/>
</dbReference>
<evidence type="ECO:0000256" key="3">
    <source>
        <dbReference type="SAM" id="Coils"/>
    </source>
</evidence>
<dbReference type="PANTHER" id="PTHR46093">
    <property type="entry name" value="ACYL-COA-BINDING DOMAIN-CONTAINING PROTEIN 5"/>
    <property type="match status" value="1"/>
</dbReference>
<dbReference type="SMART" id="SM00612">
    <property type="entry name" value="Kelch"/>
    <property type="match status" value="2"/>
</dbReference>
<dbReference type="InterPro" id="IPR006652">
    <property type="entry name" value="Kelch_1"/>
</dbReference>
<evidence type="ECO:0000313" key="5">
    <source>
        <dbReference type="EMBL" id="KAK9801933.1"/>
    </source>
</evidence>
<keyword evidence="3" id="KW-0175">Coiled coil</keyword>
<feature type="coiled-coil region" evidence="3">
    <location>
        <begin position="557"/>
        <end position="598"/>
    </location>
</feature>
<evidence type="ECO:0000256" key="1">
    <source>
        <dbReference type="ARBA" id="ARBA00022441"/>
    </source>
</evidence>
<proteinExistence type="predicted"/>
<dbReference type="PANTHER" id="PTHR46093:SF18">
    <property type="entry name" value="FIBRONECTIN TYPE-III DOMAIN-CONTAINING PROTEIN"/>
    <property type="match status" value="1"/>
</dbReference>
<comment type="caution">
    <text evidence="5">The sequence shown here is derived from an EMBL/GenBank/DDBJ whole genome shotgun (WGS) entry which is preliminary data.</text>
</comment>
<evidence type="ECO:0000256" key="2">
    <source>
        <dbReference type="ARBA" id="ARBA00022737"/>
    </source>
</evidence>
<dbReference type="Proteomes" id="UP001465755">
    <property type="component" value="Unassembled WGS sequence"/>
</dbReference>
<keyword evidence="1" id="KW-0880">Kelch repeat</keyword>
<dbReference type="SUPFAM" id="SSF117281">
    <property type="entry name" value="Kelch motif"/>
    <property type="match status" value="2"/>
</dbReference>
<keyword evidence="6" id="KW-1185">Reference proteome</keyword>